<dbReference type="InterPro" id="IPR023780">
    <property type="entry name" value="Chromo_domain"/>
</dbReference>
<dbReference type="PANTHER" id="PTHR46850">
    <property type="entry name" value="CHROMODOMAIN-HELICASE-DNA-BINDING PROTEIN 9"/>
    <property type="match status" value="1"/>
</dbReference>
<reference evidence="2 3" key="1">
    <citation type="journal article" date="2018" name="Nat. Ecol. Evol.">
        <title>Shark genomes provide insights into elasmobranch evolution and the origin of vertebrates.</title>
        <authorList>
            <person name="Hara Y"/>
            <person name="Yamaguchi K"/>
            <person name="Onimaru K"/>
            <person name="Kadota M"/>
            <person name="Koyanagi M"/>
            <person name="Keeley SD"/>
            <person name="Tatsumi K"/>
            <person name="Tanaka K"/>
            <person name="Motone F"/>
            <person name="Kageyama Y"/>
            <person name="Nozu R"/>
            <person name="Adachi N"/>
            <person name="Nishimura O"/>
            <person name="Nakagawa R"/>
            <person name="Tanegashima C"/>
            <person name="Kiyatake I"/>
            <person name="Matsumoto R"/>
            <person name="Murakumo K"/>
            <person name="Nishida K"/>
            <person name="Terakita A"/>
            <person name="Kuratani S"/>
            <person name="Sato K"/>
            <person name="Hyodo S Kuraku.S."/>
        </authorList>
    </citation>
    <scope>NUCLEOTIDE SEQUENCE [LARGE SCALE GENOMIC DNA]</scope>
</reference>
<dbReference type="AlphaFoldDB" id="A0A401Q7U0"/>
<evidence type="ECO:0000259" key="1">
    <source>
        <dbReference type="PROSITE" id="PS50013"/>
    </source>
</evidence>
<gene>
    <name evidence="2" type="ORF">scyTo_0022997</name>
</gene>
<accession>A0A401Q7U0</accession>
<dbReference type="InterPro" id="IPR016197">
    <property type="entry name" value="Chromo-like_dom_sf"/>
</dbReference>
<dbReference type="STRING" id="75743.A0A401Q7U0"/>
<protein>
    <recommendedName>
        <fullName evidence="1">Chromo domain-containing protein</fullName>
    </recommendedName>
</protein>
<dbReference type="FunFam" id="2.40.50.40:FF:000001">
    <property type="entry name" value="chromodomain-helicase-DNA-binding protein 8 isoform X4"/>
    <property type="match status" value="1"/>
</dbReference>
<dbReference type="CDD" id="cd18663">
    <property type="entry name" value="CD2_tandem_CHD5-9_like"/>
    <property type="match status" value="1"/>
</dbReference>
<comment type="caution">
    <text evidence="2">The sequence shown here is derived from an EMBL/GenBank/DDBJ whole genome shotgun (WGS) entry which is preliminary data.</text>
</comment>
<name>A0A401Q7U0_SCYTO</name>
<dbReference type="PROSITE" id="PS50013">
    <property type="entry name" value="CHROMO_2"/>
    <property type="match status" value="1"/>
</dbReference>
<proteinExistence type="predicted"/>
<dbReference type="OrthoDB" id="5857104at2759"/>
<dbReference type="PANTHER" id="PTHR46850:SF1">
    <property type="entry name" value="CHROMODOMAIN-HELICASE-DNA-BINDING PROTEIN 9"/>
    <property type="match status" value="1"/>
</dbReference>
<feature type="domain" description="Chromo" evidence="1">
    <location>
        <begin position="16"/>
        <end position="59"/>
    </location>
</feature>
<dbReference type="Proteomes" id="UP000288216">
    <property type="component" value="Unassembled WGS sequence"/>
</dbReference>
<keyword evidence="3" id="KW-1185">Reference proteome</keyword>
<dbReference type="Pfam" id="PF00385">
    <property type="entry name" value="Chromo"/>
    <property type="match status" value="1"/>
</dbReference>
<feature type="non-terminal residue" evidence="2">
    <location>
        <position position="80"/>
    </location>
</feature>
<dbReference type="SUPFAM" id="SSF54160">
    <property type="entry name" value="Chromo domain-like"/>
    <property type="match status" value="1"/>
</dbReference>
<evidence type="ECO:0000313" key="3">
    <source>
        <dbReference type="Proteomes" id="UP000288216"/>
    </source>
</evidence>
<dbReference type="InterPro" id="IPR000953">
    <property type="entry name" value="Chromo/chromo_shadow_dom"/>
</dbReference>
<sequence>MFYVQQDEDLFNPDYIEVDRLLEESHSVDKDNGEPVVYYLVKWCSLAYEDSTWELKEDVDEGKIEEFERLQARKPKLGHV</sequence>
<organism evidence="2 3">
    <name type="scientific">Scyliorhinus torazame</name>
    <name type="common">Cloudy catshark</name>
    <name type="synonym">Catulus torazame</name>
    <dbReference type="NCBI Taxonomy" id="75743"/>
    <lineage>
        <taxon>Eukaryota</taxon>
        <taxon>Metazoa</taxon>
        <taxon>Chordata</taxon>
        <taxon>Craniata</taxon>
        <taxon>Vertebrata</taxon>
        <taxon>Chondrichthyes</taxon>
        <taxon>Elasmobranchii</taxon>
        <taxon>Galeomorphii</taxon>
        <taxon>Galeoidea</taxon>
        <taxon>Carcharhiniformes</taxon>
        <taxon>Scyliorhinidae</taxon>
        <taxon>Scyliorhinus</taxon>
    </lineage>
</organism>
<dbReference type="InterPro" id="IPR051493">
    <property type="entry name" value="CHD"/>
</dbReference>
<dbReference type="EMBL" id="BFAA01025416">
    <property type="protein sequence ID" value="GCB81438.1"/>
    <property type="molecule type" value="Genomic_DNA"/>
</dbReference>
<dbReference type="Gene3D" id="2.40.50.40">
    <property type="match status" value="1"/>
</dbReference>
<evidence type="ECO:0000313" key="2">
    <source>
        <dbReference type="EMBL" id="GCB81438.1"/>
    </source>
</evidence>